<dbReference type="Proteomes" id="UP000309038">
    <property type="component" value="Unassembled WGS sequence"/>
</dbReference>
<name>A0A4S4KD26_9APHY</name>
<reference evidence="6 7" key="1">
    <citation type="submission" date="2019-02" db="EMBL/GenBank/DDBJ databases">
        <title>Genome sequencing of the rare red list fungi Phlebia centrifuga.</title>
        <authorList>
            <person name="Buettner E."/>
            <person name="Kellner H."/>
        </authorList>
    </citation>
    <scope>NUCLEOTIDE SEQUENCE [LARGE SCALE GENOMIC DNA]</scope>
    <source>
        <strain evidence="6 7">DSM 108282</strain>
    </source>
</reference>
<dbReference type="InterPro" id="IPR035965">
    <property type="entry name" value="PAS-like_dom_sf"/>
</dbReference>
<evidence type="ECO:0000313" key="6">
    <source>
        <dbReference type="EMBL" id="THG95590.1"/>
    </source>
</evidence>
<dbReference type="InterPro" id="IPR000014">
    <property type="entry name" value="PAS"/>
</dbReference>
<dbReference type="Pfam" id="PF08447">
    <property type="entry name" value="PAS_3"/>
    <property type="match status" value="1"/>
</dbReference>
<dbReference type="InterPro" id="IPR013655">
    <property type="entry name" value="PAS_fold_3"/>
</dbReference>
<dbReference type="AlphaFoldDB" id="A0A4S4KD26"/>
<dbReference type="PANTHER" id="PTHR47429:SF7">
    <property type="entry name" value="GATA-FACTOR"/>
    <property type="match status" value="1"/>
</dbReference>
<dbReference type="Gene3D" id="3.30.450.20">
    <property type="entry name" value="PAS domain"/>
    <property type="match status" value="3"/>
</dbReference>
<dbReference type="EMBL" id="SGPJ01000307">
    <property type="protein sequence ID" value="THG95590.1"/>
    <property type="molecule type" value="Genomic_DNA"/>
</dbReference>
<evidence type="ECO:0000259" key="5">
    <source>
        <dbReference type="PROSITE" id="PS50112"/>
    </source>
</evidence>
<evidence type="ECO:0000313" key="7">
    <source>
        <dbReference type="Proteomes" id="UP000309038"/>
    </source>
</evidence>
<feature type="domain" description="PAS" evidence="5">
    <location>
        <begin position="275"/>
        <end position="338"/>
    </location>
</feature>
<keyword evidence="1" id="KW-0285">Flavoprotein</keyword>
<dbReference type="PROSITE" id="PS50112">
    <property type="entry name" value="PAS"/>
    <property type="match status" value="3"/>
</dbReference>
<evidence type="ECO:0000256" key="2">
    <source>
        <dbReference type="ARBA" id="ARBA00022643"/>
    </source>
</evidence>
<protein>
    <recommendedName>
        <fullName evidence="5">PAS domain-containing protein</fullName>
    </recommendedName>
</protein>
<gene>
    <name evidence="6" type="ORF">EW026_g6096</name>
</gene>
<keyword evidence="3" id="KW-0157">Chromophore</keyword>
<evidence type="ECO:0000256" key="3">
    <source>
        <dbReference type="ARBA" id="ARBA00022991"/>
    </source>
</evidence>
<dbReference type="SMART" id="SM00091">
    <property type="entry name" value="PAS"/>
    <property type="match status" value="3"/>
</dbReference>
<dbReference type="SUPFAM" id="SSF55785">
    <property type="entry name" value="PYP-like sensor domain (PAS domain)"/>
    <property type="match status" value="3"/>
</dbReference>
<keyword evidence="7" id="KW-1185">Reference proteome</keyword>
<organism evidence="6 7">
    <name type="scientific">Hermanssonia centrifuga</name>
    <dbReference type="NCBI Taxonomy" id="98765"/>
    <lineage>
        <taxon>Eukaryota</taxon>
        <taxon>Fungi</taxon>
        <taxon>Dikarya</taxon>
        <taxon>Basidiomycota</taxon>
        <taxon>Agaricomycotina</taxon>
        <taxon>Agaricomycetes</taxon>
        <taxon>Polyporales</taxon>
        <taxon>Meruliaceae</taxon>
        <taxon>Hermanssonia</taxon>
    </lineage>
</organism>
<evidence type="ECO:0000256" key="4">
    <source>
        <dbReference type="SAM" id="MobiDB-lite"/>
    </source>
</evidence>
<dbReference type="NCBIfam" id="TIGR00229">
    <property type="entry name" value="sensory_box"/>
    <property type="match status" value="2"/>
</dbReference>
<sequence length="673" mass="74214">MPPQQLAQSLMSPCLPLPVPSVHGLPVYSASGFDLLSVLARVAIRPNPKIALGPVDMTCSFTVVDTRRFDHPIVYASPSFCKLTGYSELEVIGKNCRFLQSPNGLIQKGEQRRHTAPDAVAHLRKSLVADKECQVSLINYRKNNSAFINLVTVIPIHGGAHNSPDETDEVVYHVGFQVDLTEQPNAILQRLRDGTYMVNYSNNVAYPAASTSKDWKANSAAMIGVSKQFRASLSDLDFINSIPLHISTTALSLNSSERNEKSDPYDGNRLLSLLLLEASPDFVHVLSLKGTFLYVAPSVQRVLGYQPEDLVGKSITDFCHTADTVPLMRELKESSSPGTVASPNTEDQSPLPSAAPRVVDLLFRMRTRSGAFLWVECRGRLHVEPGKGRKAIILSGRTRNMPSLEWGPIARAGGFTPSIRRPPSQMTSLSNGKSTSRPKDQEREVWGLLSTTGSFLFIGTAVRDVLGWGAGEVMGRTISDFVGGHDPQHARSIFEETLGLAFTDDRLEARSLSCEMKRKDGSHVPVEIFFYHPTDRDASSTAQSLYPQRISEHPLVCQIKVSNCPFDLTASMPLTSEHAHSVFEELDTSRWSSWQYELQQLKYANQRLTEELEELEASNEAPPPATSSREAVHTRHSFDASTPWAHHLQGMGHQVQLPLKRTWDGTVIGGGPT</sequence>
<keyword evidence="2" id="KW-0288">FMN</keyword>
<feature type="region of interest" description="Disordered" evidence="4">
    <location>
        <begin position="413"/>
        <end position="442"/>
    </location>
</feature>
<dbReference type="GO" id="GO:0005634">
    <property type="term" value="C:nucleus"/>
    <property type="evidence" value="ECO:0007669"/>
    <property type="project" value="TreeGrafter"/>
</dbReference>
<dbReference type="PANTHER" id="PTHR47429">
    <property type="entry name" value="PROTEIN TWIN LOV 1"/>
    <property type="match status" value="1"/>
</dbReference>
<feature type="domain" description="PAS" evidence="5">
    <location>
        <begin position="448"/>
        <end position="501"/>
    </location>
</feature>
<feature type="compositionally biased region" description="Polar residues" evidence="4">
    <location>
        <begin position="424"/>
        <end position="435"/>
    </location>
</feature>
<evidence type="ECO:0000256" key="1">
    <source>
        <dbReference type="ARBA" id="ARBA00022630"/>
    </source>
</evidence>
<comment type="caution">
    <text evidence="6">The sequence shown here is derived from an EMBL/GenBank/DDBJ whole genome shotgun (WGS) entry which is preliminary data.</text>
</comment>
<dbReference type="Pfam" id="PF13426">
    <property type="entry name" value="PAS_9"/>
    <property type="match status" value="2"/>
</dbReference>
<proteinExistence type="predicted"/>
<feature type="region of interest" description="Disordered" evidence="4">
    <location>
        <begin position="331"/>
        <end position="352"/>
    </location>
</feature>
<accession>A0A4S4KD26</accession>
<feature type="compositionally biased region" description="Polar residues" evidence="4">
    <location>
        <begin position="334"/>
        <end position="351"/>
    </location>
</feature>
<feature type="domain" description="PAS" evidence="5">
    <location>
        <begin position="73"/>
        <end position="95"/>
    </location>
</feature>
<dbReference type="CDD" id="cd00130">
    <property type="entry name" value="PAS"/>
    <property type="match status" value="3"/>
</dbReference>